<reference evidence="1 2" key="1">
    <citation type="submission" date="2021-03" db="EMBL/GenBank/DDBJ databases">
        <title>Antimicrobial resistance genes in bacteria isolated from Japanese honey, and their potential for conferring macrolide and lincosamide resistance in the American foulbrood pathogen Paenibacillus larvae.</title>
        <authorList>
            <person name="Okamoto M."/>
            <person name="Kumagai M."/>
            <person name="Kanamori H."/>
            <person name="Takamatsu D."/>
        </authorList>
    </citation>
    <scope>NUCLEOTIDE SEQUENCE [LARGE SCALE GENOMIC DNA]</scope>
    <source>
        <strain evidence="1 2">J21TS7</strain>
    </source>
</reference>
<keyword evidence="2" id="KW-1185">Reference proteome</keyword>
<dbReference type="EMBL" id="BORU01000001">
    <property type="protein sequence ID" value="GIO53150.1"/>
    <property type="molecule type" value="Genomic_DNA"/>
</dbReference>
<proteinExistence type="predicted"/>
<accession>A0ABQ4LA29</accession>
<evidence type="ECO:0000313" key="1">
    <source>
        <dbReference type="EMBL" id="GIO53150.1"/>
    </source>
</evidence>
<protein>
    <submittedName>
        <fullName evidence="1">Uncharacterized protein</fullName>
    </submittedName>
</protein>
<evidence type="ECO:0000313" key="2">
    <source>
        <dbReference type="Proteomes" id="UP000676601"/>
    </source>
</evidence>
<sequence>MGVSTIEANIKAGVVKHPIPTVISITDITMAKLNKRLMRNIKRDAISKVLVSVIERYGLKYSLPIQNTKKVTRKFRIFLMIPPTKSSFPLSMKNGLK</sequence>
<gene>
    <name evidence="1" type="ORF">J21TS7_14680</name>
</gene>
<organism evidence="1 2">
    <name type="scientific">Paenibacillus cineris</name>
    <dbReference type="NCBI Taxonomy" id="237530"/>
    <lineage>
        <taxon>Bacteria</taxon>
        <taxon>Bacillati</taxon>
        <taxon>Bacillota</taxon>
        <taxon>Bacilli</taxon>
        <taxon>Bacillales</taxon>
        <taxon>Paenibacillaceae</taxon>
        <taxon>Paenibacillus</taxon>
    </lineage>
</organism>
<dbReference type="Proteomes" id="UP000676601">
    <property type="component" value="Unassembled WGS sequence"/>
</dbReference>
<name>A0ABQ4LA29_9BACL</name>
<comment type="caution">
    <text evidence="1">The sequence shown here is derived from an EMBL/GenBank/DDBJ whole genome shotgun (WGS) entry which is preliminary data.</text>
</comment>